<evidence type="ECO:0000256" key="3">
    <source>
        <dbReference type="ARBA" id="ARBA00023014"/>
    </source>
</evidence>
<proteinExistence type="predicted"/>
<feature type="domain" description="4Fe-4S ferredoxin-type" evidence="4">
    <location>
        <begin position="1"/>
        <end position="30"/>
    </location>
</feature>
<keyword evidence="1" id="KW-0479">Metal-binding</keyword>
<dbReference type="RefSeq" id="WP_289599455.1">
    <property type="nucleotide sequence ID" value="NZ_JAUDCL010000007.1"/>
</dbReference>
<evidence type="ECO:0000313" key="6">
    <source>
        <dbReference type="Proteomes" id="UP001529380"/>
    </source>
</evidence>
<dbReference type="PROSITE" id="PS51379">
    <property type="entry name" value="4FE4S_FER_2"/>
    <property type="match status" value="2"/>
</dbReference>
<dbReference type="Pfam" id="PF12838">
    <property type="entry name" value="Fer4_7"/>
    <property type="match status" value="1"/>
</dbReference>
<dbReference type="Gene3D" id="3.30.70.20">
    <property type="match status" value="1"/>
</dbReference>
<protein>
    <submittedName>
        <fullName evidence="5">Coenzyme F420 hydrogenase/dehydrogenase, beta subunit C-terminal domain</fullName>
    </submittedName>
</protein>
<sequence length="395" mass="44311">MIQFDFKKDCCGCGACIASCPVNAISWTNTDEGFHVPTVNEDICINCGKCDRNCPVLSDKEKALSASEIDVWMAANKNKEELSQSASGGVFYGIANNILQNSGVVAGVVWNESMQAVYSVSNQQSELEKMRGSKYVQALPQNCINEVLEYLKQGKKVLFSGTPCQIAGLIKCVGHPENLITCGIICEGVASPLVWKVYKECLENKFGSQLINAEMRSKCDGWSGGSSRYTFANEKQYIQKRCFSLDPYIAGFIEGLFNRPCCKECKFKGVSENCDFLIGDFWGFTKEQKAKNENRGMSTVISCTPKGKALWNELFEDFLCEQVSYELVCKSNNIEHSGHWAKNREEFLEKIEKQSSREFEKIVWTCSGKMLKKKLMKILQNIGILDIMQCFSKEL</sequence>
<dbReference type="InterPro" id="IPR017896">
    <property type="entry name" value="4Fe4S_Fe-S-bd"/>
</dbReference>
<feature type="domain" description="4Fe-4S ferredoxin-type" evidence="4">
    <location>
        <begin position="35"/>
        <end position="62"/>
    </location>
</feature>
<organism evidence="5 6">
    <name type="scientific">Allofournierella massiliensis</name>
    <dbReference type="NCBI Taxonomy" id="1650663"/>
    <lineage>
        <taxon>Bacteria</taxon>
        <taxon>Bacillati</taxon>
        <taxon>Bacillota</taxon>
        <taxon>Clostridia</taxon>
        <taxon>Eubacteriales</taxon>
        <taxon>Oscillospiraceae</taxon>
        <taxon>Allofournierella</taxon>
    </lineage>
</organism>
<dbReference type="PROSITE" id="PS00198">
    <property type="entry name" value="4FE4S_FER_1"/>
    <property type="match status" value="2"/>
</dbReference>
<keyword evidence="2" id="KW-0408">Iron</keyword>
<name>A0ABT7UPD8_9FIRM</name>
<keyword evidence="3" id="KW-0411">Iron-sulfur</keyword>
<reference evidence="5 6" key="1">
    <citation type="submission" date="2023-06" db="EMBL/GenBank/DDBJ databases">
        <title>Identification and characterization of horizontal gene transfer across gut microbiota members of farm animals based on homology search.</title>
        <authorList>
            <person name="Schwarzerova J."/>
            <person name="Nykrynova M."/>
            <person name="Jureckova K."/>
            <person name="Cejkova D."/>
            <person name="Rychlik I."/>
        </authorList>
    </citation>
    <scope>NUCLEOTIDE SEQUENCE [LARGE SCALE GENOMIC DNA]</scope>
    <source>
        <strain evidence="5 6">ET340</strain>
    </source>
</reference>
<evidence type="ECO:0000259" key="4">
    <source>
        <dbReference type="PROSITE" id="PS51379"/>
    </source>
</evidence>
<dbReference type="Pfam" id="PF04432">
    <property type="entry name" value="FrhB_FdhB_C"/>
    <property type="match status" value="1"/>
</dbReference>
<evidence type="ECO:0000313" key="5">
    <source>
        <dbReference type="EMBL" id="MDM8200744.1"/>
    </source>
</evidence>
<keyword evidence="6" id="KW-1185">Reference proteome</keyword>
<dbReference type="InterPro" id="IPR052977">
    <property type="entry name" value="Polyferredoxin-like_ET"/>
</dbReference>
<gene>
    <name evidence="5" type="ORF">QUW08_05455</name>
</gene>
<comment type="caution">
    <text evidence="5">The sequence shown here is derived from an EMBL/GenBank/DDBJ whole genome shotgun (WGS) entry which is preliminary data.</text>
</comment>
<dbReference type="SUPFAM" id="SSF54862">
    <property type="entry name" value="4Fe-4S ferredoxins"/>
    <property type="match status" value="1"/>
</dbReference>
<accession>A0ABT7UPD8</accession>
<evidence type="ECO:0000256" key="2">
    <source>
        <dbReference type="ARBA" id="ARBA00023004"/>
    </source>
</evidence>
<dbReference type="InterPro" id="IPR007525">
    <property type="entry name" value="FrhB_FdhB_C"/>
</dbReference>
<dbReference type="EMBL" id="JAUDCL010000007">
    <property type="protein sequence ID" value="MDM8200744.1"/>
    <property type="molecule type" value="Genomic_DNA"/>
</dbReference>
<dbReference type="PANTHER" id="PTHR43193">
    <property type="match status" value="1"/>
</dbReference>
<dbReference type="InterPro" id="IPR017900">
    <property type="entry name" value="4Fe4S_Fe_S_CS"/>
</dbReference>
<evidence type="ECO:0000256" key="1">
    <source>
        <dbReference type="ARBA" id="ARBA00022723"/>
    </source>
</evidence>
<dbReference type="PANTHER" id="PTHR43193:SF2">
    <property type="entry name" value="POLYFERREDOXIN PROTEIN FWDF"/>
    <property type="match status" value="1"/>
</dbReference>
<dbReference type="Proteomes" id="UP001529380">
    <property type="component" value="Unassembled WGS sequence"/>
</dbReference>